<keyword evidence="11" id="KW-1185">Reference proteome</keyword>
<evidence type="ECO:0000256" key="6">
    <source>
        <dbReference type="ARBA" id="ARBA00023242"/>
    </source>
</evidence>
<dbReference type="SUPFAM" id="SSF48371">
    <property type="entry name" value="ARM repeat"/>
    <property type="match status" value="2"/>
</dbReference>
<dbReference type="EMBL" id="KN825349">
    <property type="protein sequence ID" value="KIK91776.1"/>
    <property type="molecule type" value="Genomic_DNA"/>
</dbReference>
<proteinExistence type="inferred from homology"/>
<reference evidence="10 11" key="1">
    <citation type="submission" date="2014-04" db="EMBL/GenBank/DDBJ databases">
        <authorList>
            <consortium name="DOE Joint Genome Institute"/>
            <person name="Kuo A."/>
            <person name="Kohler A."/>
            <person name="Jargeat P."/>
            <person name="Nagy L.G."/>
            <person name="Floudas D."/>
            <person name="Copeland A."/>
            <person name="Barry K.W."/>
            <person name="Cichocki N."/>
            <person name="Veneault-Fourrey C."/>
            <person name="LaButti K."/>
            <person name="Lindquist E.A."/>
            <person name="Lipzen A."/>
            <person name="Lundell T."/>
            <person name="Morin E."/>
            <person name="Murat C."/>
            <person name="Sun H."/>
            <person name="Tunlid A."/>
            <person name="Henrissat B."/>
            <person name="Grigoriev I.V."/>
            <person name="Hibbett D.S."/>
            <person name="Martin F."/>
            <person name="Nordberg H.P."/>
            <person name="Cantor M.N."/>
            <person name="Hua S.X."/>
        </authorList>
    </citation>
    <scope>NUCLEOTIDE SEQUENCE [LARGE SCALE GENOMIC DNA]</scope>
    <source>
        <strain evidence="10 11">Ve08.2h10</strain>
    </source>
</reference>
<comment type="subunit">
    <text evidence="8">Component of the ribosomal small subunit (SSU) processome.</text>
</comment>
<accession>A0A0D0DTC6</accession>
<evidence type="ECO:0000256" key="5">
    <source>
        <dbReference type="ARBA" id="ARBA00022552"/>
    </source>
</evidence>
<comment type="similarity">
    <text evidence="2 8">Belongs to the HEATR1/UTP10 family.</text>
</comment>
<evidence type="ECO:0000313" key="11">
    <source>
        <dbReference type="Proteomes" id="UP000054538"/>
    </source>
</evidence>
<dbReference type="Pfam" id="PF23243">
    <property type="entry name" value="HEAT_HEATR1"/>
    <property type="match status" value="1"/>
</dbReference>
<gene>
    <name evidence="10" type="ORF">PAXRUDRAFT_830547</name>
</gene>
<reference evidence="11" key="2">
    <citation type="submission" date="2015-01" db="EMBL/GenBank/DDBJ databases">
        <title>Evolutionary Origins and Diversification of the Mycorrhizal Mutualists.</title>
        <authorList>
            <consortium name="DOE Joint Genome Institute"/>
            <consortium name="Mycorrhizal Genomics Consortium"/>
            <person name="Kohler A."/>
            <person name="Kuo A."/>
            <person name="Nagy L.G."/>
            <person name="Floudas D."/>
            <person name="Copeland A."/>
            <person name="Barry K.W."/>
            <person name="Cichocki N."/>
            <person name="Veneault-Fourrey C."/>
            <person name="LaButti K."/>
            <person name="Lindquist E.A."/>
            <person name="Lipzen A."/>
            <person name="Lundell T."/>
            <person name="Morin E."/>
            <person name="Murat C."/>
            <person name="Riley R."/>
            <person name="Ohm R."/>
            <person name="Sun H."/>
            <person name="Tunlid A."/>
            <person name="Henrissat B."/>
            <person name="Grigoriev I.V."/>
            <person name="Hibbett D.S."/>
            <person name="Martin F."/>
        </authorList>
    </citation>
    <scope>NUCLEOTIDE SEQUENCE [LARGE SCALE GENOMIC DNA]</scope>
    <source>
        <strain evidence="11">Ve08.2h10</strain>
    </source>
</reference>
<keyword evidence="4 8" id="KW-0690">Ribosome biogenesis</keyword>
<protein>
    <recommendedName>
        <fullName evidence="3 8">U3 small nucleolar RNA-associated protein 10</fullName>
    </recommendedName>
</protein>
<dbReference type="Proteomes" id="UP000054538">
    <property type="component" value="Unassembled WGS sequence"/>
</dbReference>
<evidence type="ECO:0000256" key="8">
    <source>
        <dbReference type="RuleBase" id="RU367065"/>
    </source>
</evidence>
<keyword evidence="6 8" id="KW-0539">Nucleus</keyword>
<comment type="function">
    <text evidence="8">Involved in nucleolar processing of pre-18S ribosomal RNA.</text>
</comment>
<evidence type="ECO:0000256" key="1">
    <source>
        <dbReference type="ARBA" id="ARBA00004604"/>
    </source>
</evidence>
<dbReference type="GO" id="GO:0034455">
    <property type="term" value="C:t-UTP complex"/>
    <property type="evidence" value="ECO:0007669"/>
    <property type="project" value="TreeGrafter"/>
</dbReference>
<dbReference type="SMART" id="SM01036">
    <property type="entry name" value="BP28CT"/>
    <property type="match status" value="1"/>
</dbReference>
<sequence length="2106" mass="230546">MPSALATQLVASASLNASFLQDRSKKRQTESYLFTGRDSDLHDLDSIHALATTAFSQLCTLSPAFSSRNVKAADDGMSLGVDFEHNLFSDAAKGMDRTLQTREVNVNLDRNINAFLALLGPWLMEVPTSKVLEWLIRRFRINEFNVEALLALFLPYHESPHFVKMLSILHIQPNSPFSFLLAFKSAAKPLARNALIKAMVSNTEFARFTSGLLPAAVKCSQAHRTLLAFHAATMHDYISSAPTLDDGIIAFILPALLTPLQAAQKDTNTTLGSFVLLCTLSHRVNLKPAALSAIITSIAQGSNKSSIPIAHFVRVAVAICSPQDEIQEFPIAMSQSCSKMSGFVNEIDKTMGIVGAEKFILPLLRSLRNHIQEPQISSLFSTVINSTDAPLAIITEVSGILIRLAVSATNEESGEASGKTDEKIAHTARSLLSLVYQRHLELLRGVADDILSEIGGGSEESSDDRKERKKRANELFASFSLSHPLSECSDVNEAVVASSSTTKDARLLAVEGLYSTLRDRQDTDDLSDSDMSSIRSALLGRLYDTHPGVLQVLYASPDLFLSTVSQDTSPQKLLDIITSQLQPTPPARAVLYAHGAFLAGPFVKAYPECTNAVQQIALFPFLLASKPKFKTTRGVWEAIKENGGFRTGWLRGCVDMWDRASFLRRGHSDNEKDDSDESVEKICEVNLGVADKIAENILSSNDIAQDISLTLPKLHDPLPHARALAYLICRALLIRTSGDQQISLAYQILRAMRLTCLQGKDDSTRDLTLQEAFNGQHVGMKATIKPGGRNTIYALQASILVLIPALPAPRNFSAAWISMLPSDLGTDQKPAGARQQYVSLMHDTYVLASTSAIAAPTQLSTSLLQALFLNLRDNSLTFLLGILLSISPAVKRVRTHALLHVLAFLRGHTEASAVDFQTVLPSLVAVLLHTRTDKRDRALIFESIALLDSTAEKKHVYGLDTIYGAASAQLQYIDTKDLSTYIKAMTENRDQLVQDPRYIQVFHQRHFEGSNAKYKRRVLCFLLSHVIAHPFPSARISLLRSVEDVSDFSKSHMLLPVVKDLTQGSASVSQMFGSSFEEYTSLVVAGFLSTTSAVLGSPDDDEMWPTFVENLRLYFQSNSGTSARMLYAHALEQRLFAGLDLEKRSEICTVLIRAGAQGGEAYLASKALLGKLLRDVALITHLLTQFQPIHLESEAPVSKRAKLDKIPRASEIDKLQPLSLLAEVLGTTEIPGSLDLISHLLETLNKVIRSEPLGPSDASYVCQMLMAAIEKSASRVTEPPARPIRLDVLVDLIRVTNNPQTFNEALLLMAKLARLTPDSALHNIMPIFTFMGSNVFHRDDSYSFRVVQNTIDSIVPVMASSLKAKYSSGLDLYIGARDFLRIFTDASNHIPRHRRQNFFVHLTEVLGAQVFLAPICMLLIDKVTNRASRQAPEEAQSTLTLPTSLLRHFDRSSQIFVLTEILKECLRLTSCLTTPEHATAAFLNYPRDGEHSASTSATLKRRIQALILFASTSLTTSASDQETDVSEGGSATSLITHLVDLTTLQTGQAPESDLGAIVAAAQTAIERVMKVISAGEFLSGALVMLKSEESRIKAGALVVISERVPTIHEKARQEHCATMIEIIDLVRDIIVRQSAGTLVESALAALNAVASTCCAGEELAVLATLPHVIKVVRSQTSAHAAVAVLPSYISALGPRIVPHFKDIAQECISILRQGLKGKSQLAGVGEAALATLQSLLSSLPAFYEATELTEIARLYIEYSATTTTENNPLTVLTKAISKRTSAEVLLPVLNNLWPSIGKAQTKEDINGMIGYFTLFKRALHAASRSEVLENLRHIFKVFVEAFEVKMVFGSKEGKPHVISAFTEFVVKLNEGAFRPLFRRLHDWAFVADDATNQRKTTFCHVYTTLLDYFKGLMNPYMSTLLRPLTEVLQSFSSASAPYTPSDAALWSGVVLTVTKSFEADDGVFWREDKISAILPHLLAQVPTAIHLSSPAVNAHPATQTPTPKQLLTSCLLSLISLLHSASSDLLKRLNLDLLMHTRSEDARIRILALECTCEMWKAEGGKLIGFVAETATFIAECAEDENDSVVREAHRLKNAVESVAGSISGL</sequence>
<dbReference type="Pfam" id="PF12397">
    <property type="entry name" value="U3snoRNP10"/>
    <property type="match status" value="1"/>
</dbReference>
<dbReference type="GO" id="GO:0045943">
    <property type="term" value="P:positive regulation of transcription by RNA polymerase I"/>
    <property type="evidence" value="ECO:0007669"/>
    <property type="project" value="TreeGrafter"/>
</dbReference>
<dbReference type="FunCoup" id="A0A0D0DTC6">
    <property type="interactions" value="661"/>
</dbReference>
<comment type="subcellular location">
    <subcellularLocation>
        <location evidence="1 8">Nucleus</location>
        <location evidence="1 8">Nucleolus</location>
    </subcellularLocation>
</comment>
<dbReference type="PANTHER" id="PTHR13457:SF1">
    <property type="entry name" value="HEAT REPEAT-CONTAINING PROTEIN 1"/>
    <property type="match status" value="1"/>
</dbReference>
<feature type="domain" description="BP28 C-terminal" evidence="9">
    <location>
        <begin position="1824"/>
        <end position="1964"/>
    </location>
</feature>
<keyword evidence="5 8" id="KW-0698">rRNA processing</keyword>
<dbReference type="InParanoid" id="A0A0D0DTC6"/>
<evidence type="ECO:0000256" key="2">
    <source>
        <dbReference type="ARBA" id="ARBA00010559"/>
    </source>
</evidence>
<evidence type="ECO:0000256" key="4">
    <source>
        <dbReference type="ARBA" id="ARBA00022517"/>
    </source>
</evidence>
<dbReference type="Pfam" id="PF08146">
    <property type="entry name" value="BP28CT"/>
    <property type="match status" value="1"/>
</dbReference>
<dbReference type="STRING" id="930991.A0A0D0DTC6"/>
<dbReference type="GO" id="GO:0030515">
    <property type="term" value="F:snoRNA binding"/>
    <property type="evidence" value="ECO:0007669"/>
    <property type="project" value="TreeGrafter"/>
</dbReference>
<evidence type="ECO:0000313" key="10">
    <source>
        <dbReference type="EMBL" id="KIK91776.1"/>
    </source>
</evidence>
<dbReference type="PANTHER" id="PTHR13457">
    <property type="entry name" value="BAP28"/>
    <property type="match status" value="1"/>
</dbReference>
<dbReference type="InterPro" id="IPR056473">
    <property type="entry name" value="HEAT_Utp10/HEAT1"/>
</dbReference>
<dbReference type="GO" id="GO:0032040">
    <property type="term" value="C:small-subunit processome"/>
    <property type="evidence" value="ECO:0007669"/>
    <property type="project" value="TreeGrafter"/>
</dbReference>
<dbReference type="GO" id="GO:0030686">
    <property type="term" value="C:90S preribosome"/>
    <property type="evidence" value="ECO:0007669"/>
    <property type="project" value="TreeGrafter"/>
</dbReference>
<evidence type="ECO:0000259" key="9">
    <source>
        <dbReference type="SMART" id="SM01036"/>
    </source>
</evidence>
<evidence type="ECO:0000256" key="3">
    <source>
        <dbReference type="ARBA" id="ARBA00015399"/>
    </source>
</evidence>
<evidence type="ECO:0000256" key="7">
    <source>
        <dbReference type="ARBA" id="ARBA00023274"/>
    </source>
</evidence>
<dbReference type="InterPro" id="IPR040191">
    <property type="entry name" value="UTP10"/>
</dbReference>
<dbReference type="OrthoDB" id="31183at2759"/>
<organism evidence="10 11">
    <name type="scientific">Paxillus rubicundulus Ve08.2h10</name>
    <dbReference type="NCBI Taxonomy" id="930991"/>
    <lineage>
        <taxon>Eukaryota</taxon>
        <taxon>Fungi</taxon>
        <taxon>Dikarya</taxon>
        <taxon>Basidiomycota</taxon>
        <taxon>Agaricomycotina</taxon>
        <taxon>Agaricomycetes</taxon>
        <taxon>Agaricomycetidae</taxon>
        <taxon>Boletales</taxon>
        <taxon>Paxilineae</taxon>
        <taxon>Paxillaceae</taxon>
        <taxon>Paxillus</taxon>
    </lineage>
</organism>
<name>A0A0D0DTC6_9AGAM</name>
<keyword evidence="7 8" id="KW-0687">Ribonucleoprotein</keyword>
<dbReference type="InterPro" id="IPR012954">
    <property type="entry name" value="BP28_C_dom"/>
</dbReference>
<dbReference type="InterPro" id="IPR016024">
    <property type="entry name" value="ARM-type_fold"/>
</dbReference>
<dbReference type="GO" id="GO:0000462">
    <property type="term" value="P:maturation of SSU-rRNA from tricistronic rRNA transcript (SSU-rRNA, 5.8S rRNA, LSU-rRNA)"/>
    <property type="evidence" value="ECO:0007669"/>
    <property type="project" value="TreeGrafter"/>
</dbReference>
<dbReference type="HOGENOM" id="CLU_001128_0_0_1"/>
<dbReference type="InterPro" id="IPR022125">
    <property type="entry name" value="U3snoRNP10_N"/>
</dbReference>